<dbReference type="Gene3D" id="3.40.50.1000">
    <property type="entry name" value="HAD superfamily/HAD-like"/>
    <property type="match status" value="1"/>
</dbReference>
<gene>
    <name evidence="1" type="ORF">EDD66_102471</name>
</gene>
<name>A0A3N1XW11_9FIRM</name>
<dbReference type="PANTHER" id="PTHR10000">
    <property type="entry name" value="PHOSPHOSERINE PHOSPHATASE"/>
    <property type="match status" value="1"/>
</dbReference>
<dbReference type="NCBIfam" id="TIGR00099">
    <property type="entry name" value="Cof-subfamily"/>
    <property type="match status" value="1"/>
</dbReference>
<dbReference type="AlphaFoldDB" id="A0A3N1XW11"/>
<dbReference type="SUPFAM" id="SSF56784">
    <property type="entry name" value="HAD-like"/>
    <property type="match status" value="1"/>
</dbReference>
<dbReference type="NCBIfam" id="TIGR01484">
    <property type="entry name" value="HAD-SF-IIB"/>
    <property type="match status" value="1"/>
</dbReference>
<dbReference type="InterPro" id="IPR036412">
    <property type="entry name" value="HAD-like_sf"/>
</dbReference>
<protein>
    <recommendedName>
        <fullName evidence="3">Cof subfamily protein (Haloacid dehalogenase superfamily)/HAD superfamily hydrolase (TIGR01484 family)</fullName>
    </recommendedName>
</protein>
<dbReference type="SFLD" id="SFLDS00003">
    <property type="entry name" value="Haloacid_Dehalogenase"/>
    <property type="match status" value="1"/>
</dbReference>
<comment type="caution">
    <text evidence="1">The sequence shown here is derived from an EMBL/GenBank/DDBJ whole genome shotgun (WGS) entry which is preliminary data.</text>
</comment>
<dbReference type="RefSeq" id="WP_170164258.1">
    <property type="nucleotide sequence ID" value="NZ_RJVG01000002.1"/>
</dbReference>
<dbReference type="GO" id="GO:0000287">
    <property type="term" value="F:magnesium ion binding"/>
    <property type="evidence" value="ECO:0007669"/>
    <property type="project" value="TreeGrafter"/>
</dbReference>
<evidence type="ECO:0008006" key="3">
    <source>
        <dbReference type="Google" id="ProtNLM"/>
    </source>
</evidence>
<evidence type="ECO:0000313" key="1">
    <source>
        <dbReference type="EMBL" id="ROR30815.1"/>
    </source>
</evidence>
<evidence type="ECO:0000313" key="2">
    <source>
        <dbReference type="Proteomes" id="UP000273083"/>
    </source>
</evidence>
<sequence>MKYDIKLIGLDLDGTVFNEKKQISDRTINAISKAIEKGVTVIPATGRPYGGLPNEFTSIPGVRYALTANGSSIIDLMEKKVIYSNLIDVKAALDIIDELLTFDAIIDIFIDGTGYSPKSSISCVRDYMHTEEMADYFIKTRLFYDNDAKTFIRDMDQPIEKIQLLFKDISKKEKASEILKAHSDFAFTSALTNNIEINSVTANKGDGLLGLGTHLGIKREQIMACGDSYNDYEMIKSAGLGIAMGNATKDIKEIADFITLTNEEDGVAYAIEKYILSI</sequence>
<accession>A0A3N1XW11</accession>
<dbReference type="SFLD" id="SFLDG01140">
    <property type="entry name" value="C2.B:_Phosphomannomutase_and_P"/>
    <property type="match status" value="1"/>
</dbReference>
<dbReference type="GO" id="GO:0016791">
    <property type="term" value="F:phosphatase activity"/>
    <property type="evidence" value="ECO:0007669"/>
    <property type="project" value="TreeGrafter"/>
</dbReference>
<dbReference type="PROSITE" id="PS01229">
    <property type="entry name" value="COF_2"/>
    <property type="match status" value="1"/>
</dbReference>
<dbReference type="EMBL" id="RJVG01000002">
    <property type="protein sequence ID" value="ROR30815.1"/>
    <property type="molecule type" value="Genomic_DNA"/>
</dbReference>
<dbReference type="Proteomes" id="UP000273083">
    <property type="component" value="Unassembled WGS sequence"/>
</dbReference>
<dbReference type="CDD" id="cd07516">
    <property type="entry name" value="HAD_Pase"/>
    <property type="match status" value="1"/>
</dbReference>
<organism evidence="1 2">
    <name type="scientific">Mobilisporobacter senegalensis</name>
    <dbReference type="NCBI Taxonomy" id="1329262"/>
    <lineage>
        <taxon>Bacteria</taxon>
        <taxon>Bacillati</taxon>
        <taxon>Bacillota</taxon>
        <taxon>Clostridia</taxon>
        <taxon>Lachnospirales</taxon>
        <taxon>Lachnospiraceae</taxon>
        <taxon>Mobilisporobacter</taxon>
    </lineage>
</organism>
<dbReference type="GO" id="GO:0005829">
    <property type="term" value="C:cytosol"/>
    <property type="evidence" value="ECO:0007669"/>
    <property type="project" value="TreeGrafter"/>
</dbReference>
<dbReference type="Gene3D" id="3.30.1240.10">
    <property type="match status" value="1"/>
</dbReference>
<dbReference type="Pfam" id="PF08282">
    <property type="entry name" value="Hydrolase_3"/>
    <property type="match status" value="1"/>
</dbReference>
<keyword evidence="2" id="KW-1185">Reference proteome</keyword>
<reference evidence="1 2" key="1">
    <citation type="submission" date="2018-11" db="EMBL/GenBank/DDBJ databases">
        <title>Genomic Encyclopedia of Type Strains, Phase IV (KMG-IV): sequencing the most valuable type-strain genomes for metagenomic binning, comparative biology and taxonomic classification.</title>
        <authorList>
            <person name="Goeker M."/>
        </authorList>
    </citation>
    <scope>NUCLEOTIDE SEQUENCE [LARGE SCALE GENOMIC DNA]</scope>
    <source>
        <strain evidence="1 2">DSM 26537</strain>
    </source>
</reference>
<dbReference type="InterPro" id="IPR000150">
    <property type="entry name" value="Cof"/>
</dbReference>
<dbReference type="InterPro" id="IPR023214">
    <property type="entry name" value="HAD_sf"/>
</dbReference>
<dbReference type="InterPro" id="IPR006379">
    <property type="entry name" value="HAD-SF_hydro_IIB"/>
</dbReference>
<proteinExistence type="predicted"/>
<dbReference type="PANTHER" id="PTHR10000:SF8">
    <property type="entry name" value="HAD SUPERFAMILY HYDROLASE-LIKE, TYPE 3"/>
    <property type="match status" value="1"/>
</dbReference>